<dbReference type="Pfam" id="PF00702">
    <property type="entry name" value="Hydrolase"/>
    <property type="match status" value="1"/>
</dbReference>
<dbReference type="PANTHER" id="PTHR43434">
    <property type="entry name" value="PHOSPHOGLYCOLATE PHOSPHATASE"/>
    <property type="match status" value="1"/>
</dbReference>
<feature type="active site" description="Schiff-base intermediate with substrate" evidence="2">
    <location>
        <position position="50"/>
    </location>
</feature>
<evidence type="ECO:0000256" key="1">
    <source>
        <dbReference type="ARBA" id="ARBA00023270"/>
    </source>
</evidence>
<comment type="catalytic activity">
    <reaction evidence="2">
        <text>phosphonoacetaldehyde + H2O = acetaldehyde + phosphate + H(+)</text>
        <dbReference type="Rhea" id="RHEA:18905"/>
        <dbReference type="ChEBI" id="CHEBI:15343"/>
        <dbReference type="ChEBI" id="CHEBI:15377"/>
        <dbReference type="ChEBI" id="CHEBI:15378"/>
        <dbReference type="ChEBI" id="CHEBI:43474"/>
        <dbReference type="ChEBI" id="CHEBI:58383"/>
        <dbReference type="EC" id="3.11.1.1"/>
    </reaction>
</comment>
<dbReference type="Gene3D" id="3.40.50.1000">
    <property type="entry name" value="HAD superfamily/HAD-like"/>
    <property type="match status" value="1"/>
</dbReference>
<dbReference type="SUPFAM" id="SSF56784">
    <property type="entry name" value="HAD-like"/>
    <property type="match status" value="1"/>
</dbReference>
<dbReference type="NCBIfam" id="TIGR01422">
    <property type="entry name" value="phosphonatase"/>
    <property type="match status" value="1"/>
</dbReference>
<dbReference type="GO" id="GO:0050194">
    <property type="term" value="F:phosphonoacetaldehyde hydrolase activity"/>
    <property type="evidence" value="ECO:0007669"/>
    <property type="project" value="UniProtKB-EC"/>
</dbReference>
<comment type="caution">
    <text evidence="3">The sequence shown here is derived from an EMBL/GenBank/DDBJ whole genome shotgun (WGS) entry which is preliminary data.</text>
</comment>
<reference evidence="4" key="1">
    <citation type="journal article" date="2019" name="Int. J. Syst. Evol. Microbiol.">
        <title>The Global Catalogue of Microorganisms (GCM) 10K type strain sequencing project: providing services to taxonomists for standard genome sequencing and annotation.</title>
        <authorList>
            <consortium name="The Broad Institute Genomics Platform"/>
            <consortium name="The Broad Institute Genome Sequencing Center for Infectious Disease"/>
            <person name="Wu L."/>
            <person name="Ma J."/>
        </authorList>
    </citation>
    <scope>NUCLEOTIDE SEQUENCE [LARGE SCALE GENOMIC DNA]</scope>
    <source>
        <strain evidence="4">CCM 8934</strain>
    </source>
</reference>
<dbReference type="EMBL" id="JBHSSB010000014">
    <property type="protein sequence ID" value="MFC6294316.1"/>
    <property type="molecule type" value="Genomic_DNA"/>
</dbReference>
<keyword evidence="1 2" id="KW-0704">Schiff base</keyword>
<dbReference type="Gene3D" id="1.10.150.240">
    <property type="entry name" value="Putative phosphatase, domain 2"/>
    <property type="match status" value="1"/>
</dbReference>
<dbReference type="InterPro" id="IPR023214">
    <property type="entry name" value="HAD_sf"/>
</dbReference>
<feature type="binding site" evidence="2">
    <location>
        <position position="11"/>
    </location>
    <ligand>
        <name>Mg(2+)</name>
        <dbReference type="ChEBI" id="CHEBI:18420"/>
    </ligand>
</feature>
<accession>A0ABW1UGG9</accession>
<comment type="similarity">
    <text evidence="2">Belongs to the HAD-like hydrolase superfamily. PhnX family.</text>
</comment>
<proteinExistence type="inferred from homology"/>
<dbReference type="EC" id="3.11.1.1" evidence="2"/>
<feature type="binding site" evidence="2">
    <location>
        <position position="184"/>
    </location>
    <ligand>
        <name>Mg(2+)</name>
        <dbReference type="ChEBI" id="CHEBI:18420"/>
    </ligand>
</feature>
<dbReference type="SFLD" id="SFLDS00003">
    <property type="entry name" value="Haloacid_Dehalogenase"/>
    <property type="match status" value="1"/>
</dbReference>
<dbReference type="RefSeq" id="WP_137606067.1">
    <property type="nucleotide sequence ID" value="NZ_BJDH01000001.1"/>
</dbReference>
<keyword evidence="2" id="KW-0479">Metal-binding</keyword>
<keyword evidence="2 3" id="KW-0378">Hydrolase</keyword>
<protein>
    <recommendedName>
        <fullName evidence="2">Phosphonoacetaldehyde hydrolase</fullName>
        <shortName evidence="2">Phosphonatase</shortName>
        <ecNumber evidence="2">3.11.1.1</ecNumber>
    </recommendedName>
    <alternativeName>
        <fullName evidence="2">Phosphonoacetaldehyde phosphonohydrolase</fullName>
    </alternativeName>
</protein>
<keyword evidence="4" id="KW-1185">Reference proteome</keyword>
<dbReference type="InterPro" id="IPR023198">
    <property type="entry name" value="PGP-like_dom2"/>
</dbReference>
<evidence type="ECO:0000313" key="4">
    <source>
        <dbReference type="Proteomes" id="UP001596227"/>
    </source>
</evidence>
<dbReference type="InterPro" id="IPR050155">
    <property type="entry name" value="HAD-like_hydrolase_sf"/>
</dbReference>
<sequence length="264" mass="28874">MSIQAVIFDWAGTTIDYGSQAPIFAFQQAFKTAGIDLTVAEIRRDMGLDKAQHIRKIMALPDVQTTWQQLYHRLPTATDRDQIYHDFKQRLLTELPNFAQLKPGMAAVITYLTDNQLPYGTTSGYDADMLKIVLPVAAEQGYQPRVNVTSEQTNGVGRPAAAMLAHACDLLGITDRQAVLKVGDSINDILEAKNAGCLSVGMVDGSNLMGLTEAEFAALTPVEQANARQMVSDQYHGVQADFILTSMAELPALITTLNREGEKL</sequence>
<dbReference type="PANTHER" id="PTHR43434:SF19">
    <property type="entry name" value="PHOSPHONOACETALDEHYDE HYDROLASE"/>
    <property type="match status" value="1"/>
</dbReference>
<evidence type="ECO:0000256" key="2">
    <source>
        <dbReference type="HAMAP-Rule" id="MF_01375"/>
    </source>
</evidence>
<comment type="subunit">
    <text evidence="2">Homodimer.</text>
</comment>
<organism evidence="3 4">
    <name type="scientific">Lactiplantibacillus daoliensis</name>
    <dbReference type="NCBI Taxonomy" id="2559916"/>
    <lineage>
        <taxon>Bacteria</taxon>
        <taxon>Bacillati</taxon>
        <taxon>Bacillota</taxon>
        <taxon>Bacilli</taxon>
        <taxon>Lactobacillales</taxon>
        <taxon>Lactobacillaceae</taxon>
        <taxon>Lactiplantibacillus</taxon>
    </lineage>
</organism>
<dbReference type="Proteomes" id="UP001596227">
    <property type="component" value="Unassembled WGS sequence"/>
</dbReference>
<name>A0ABW1UGG9_9LACO</name>
<comment type="cofactor">
    <cofactor evidence="2">
        <name>Mg(2+)</name>
        <dbReference type="ChEBI" id="CHEBI:18420"/>
    </cofactor>
    <text evidence="2">Binds 1 Mg(2+) ion per subunit.</text>
</comment>
<dbReference type="InterPro" id="IPR006323">
    <property type="entry name" value="Phosphonoacetald_hydro"/>
</dbReference>
<feature type="active site" description="Nucleophile" evidence="2">
    <location>
        <position position="9"/>
    </location>
</feature>
<comment type="function">
    <text evidence="2">Involved in phosphonate degradation.</text>
</comment>
<feature type="binding site" evidence="2">
    <location>
        <position position="9"/>
    </location>
    <ligand>
        <name>Mg(2+)</name>
        <dbReference type="ChEBI" id="CHEBI:18420"/>
    </ligand>
</feature>
<gene>
    <name evidence="2 3" type="primary">phnX</name>
    <name evidence="3" type="ORF">ACFQH1_03745</name>
</gene>
<evidence type="ECO:0000313" key="3">
    <source>
        <dbReference type="EMBL" id="MFC6294316.1"/>
    </source>
</evidence>
<dbReference type="InterPro" id="IPR036412">
    <property type="entry name" value="HAD-like_sf"/>
</dbReference>
<dbReference type="SFLD" id="SFLDG01129">
    <property type="entry name" value="C1.5:_HAD__Beta-PGM__Phosphata"/>
    <property type="match status" value="1"/>
</dbReference>
<dbReference type="HAMAP" id="MF_01375">
    <property type="entry name" value="PhnX"/>
    <property type="match status" value="1"/>
</dbReference>
<keyword evidence="2" id="KW-0460">Magnesium</keyword>